<dbReference type="Gene3D" id="3.30.810.10">
    <property type="entry name" value="2-Layer Sandwich"/>
    <property type="match status" value="1"/>
</dbReference>
<dbReference type="InterPro" id="IPR010989">
    <property type="entry name" value="SNARE"/>
</dbReference>
<evidence type="ECO:0000256" key="9">
    <source>
        <dbReference type="SAM" id="MobiDB-lite"/>
    </source>
</evidence>
<dbReference type="CDD" id="cd17300">
    <property type="entry name" value="PIPKc_PIKfyve"/>
    <property type="match status" value="1"/>
</dbReference>
<dbReference type="SUPFAM" id="SSF47661">
    <property type="entry name" value="t-snare proteins"/>
    <property type="match status" value="1"/>
</dbReference>
<dbReference type="Gene3D" id="3.50.7.10">
    <property type="entry name" value="GroEL"/>
    <property type="match status" value="1"/>
</dbReference>
<dbReference type="InterPro" id="IPR006012">
    <property type="entry name" value="Syntaxin/epimorphin_CS"/>
</dbReference>
<keyword evidence="13" id="KW-1185">Reference proteome</keyword>
<dbReference type="CDD" id="cd15845">
    <property type="entry name" value="SNARE_syntaxin16"/>
    <property type="match status" value="1"/>
</dbReference>
<dbReference type="Pfam" id="PF00118">
    <property type="entry name" value="Cpn60_TCP1"/>
    <property type="match status" value="1"/>
</dbReference>
<dbReference type="PANTHER" id="PTHR45748">
    <property type="entry name" value="1-PHOSPHATIDYLINOSITOL 3-PHOSPHATE 5-KINASE-RELATED"/>
    <property type="match status" value="1"/>
</dbReference>
<evidence type="ECO:0000256" key="5">
    <source>
        <dbReference type="ARBA" id="ARBA00022777"/>
    </source>
</evidence>
<dbReference type="PANTHER" id="PTHR45748:SF7">
    <property type="entry name" value="1-PHOSPHATIDYLINOSITOL 3-PHOSPHATE 5-KINASE-RELATED"/>
    <property type="match status" value="1"/>
</dbReference>
<dbReference type="InterPro" id="IPR044769">
    <property type="entry name" value="PIKfyve_PIPKc"/>
</dbReference>
<evidence type="ECO:0000256" key="7">
    <source>
        <dbReference type="PROSITE-ProRule" id="PRU00781"/>
    </source>
</evidence>
<keyword evidence="4 7" id="KW-0547">Nucleotide-binding</keyword>
<dbReference type="Gene3D" id="1.20.58.70">
    <property type="match status" value="1"/>
</dbReference>
<evidence type="ECO:0000256" key="6">
    <source>
        <dbReference type="ARBA" id="ARBA00022840"/>
    </source>
</evidence>
<dbReference type="InterPro" id="IPR000727">
    <property type="entry name" value="T_SNARE_dom"/>
</dbReference>
<feature type="domain" description="T-SNARE coiled-coil homology" evidence="10">
    <location>
        <begin position="176"/>
        <end position="238"/>
    </location>
</feature>
<keyword evidence="5 7" id="KW-0418">Kinase</keyword>
<evidence type="ECO:0000256" key="8">
    <source>
        <dbReference type="SAM" id="Coils"/>
    </source>
</evidence>
<name>A0ABN7S4M0_OIKDI</name>
<dbReference type="PROSITE" id="PS51455">
    <property type="entry name" value="PIPK"/>
    <property type="match status" value="1"/>
</dbReference>
<protein>
    <recommendedName>
        <fullName evidence="2">1-phosphatidylinositol-3-phosphate 5-kinase</fullName>
        <ecNumber evidence="2">2.7.1.150</ecNumber>
    </recommendedName>
</protein>
<comment type="similarity">
    <text evidence="1">Belongs to the syntaxin family.</text>
</comment>
<dbReference type="SMART" id="SM00330">
    <property type="entry name" value="PIPKc"/>
    <property type="match status" value="1"/>
</dbReference>
<dbReference type="Proteomes" id="UP001158576">
    <property type="component" value="Chromosome PAR"/>
</dbReference>
<evidence type="ECO:0000313" key="12">
    <source>
        <dbReference type="EMBL" id="CAG5088937.1"/>
    </source>
</evidence>
<dbReference type="InterPro" id="IPR002423">
    <property type="entry name" value="Cpn60/GroEL/TCP-1"/>
</dbReference>
<dbReference type="PROSITE" id="PS00914">
    <property type="entry name" value="SYNTAXIN"/>
    <property type="match status" value="1"/>
</dbReference>
<dbReference type="PROSITE" id="PS50192">
    <property type="entry name" value="T_SNARE"/>
    <property type="match status" value="1"/>
</dbReference>
<dbReference type="InterPro" id="IPR027409">
    <property type="entry name" value="GroEL-like_apical_dom_sf"/>
</dbReference>
<evidence type="ECO:0000256" key="1">
    <source>
        <dbReference type="ARBA" id="ARBA00009063"/>
    </source>
</evidence>
<dbReference type="Pfam" id="PF05739">
    <property type="entry name" value="SNARE"/>
    <property type="match status" value="1"/>
</dbReference>
<accession>A0ABN7S4M0</accession>
<dbReference type="EMBL" id="OU015568">
    <property type="protein sequence ID" value="CAG5088937.1"/>
    <property type="molecule type" value="Genomic_DNA"/>
</dbReference>
<dbReference type="Pfam" id="PF01504">
    <property type="entry name" value="PIP5K"/>
    <property type="match status" value="1"/>
</dbReference>
<evidence type="ECO:0000256" key="3">
    <source>
        <dbReference type="ARBA" id="ARBA00022679"/>
    </source>
</evidence>
<evidence type="ECO:0000313" key="13">
    <source>
        <dbReference type="Proteomes" id="UP001158576"/>
    </source>
</evidence>
<feature type="coiled-coil region" evidence="8">
    <location>
        <begin position="1316"/>
        <end position="1343"/>
    </location>
</feature>
<dbReference type="InterPro" id="IPR027484">
    <property type="entry name" value="PInositol-4-P-5-kinase_N"/>
</dbReference>
<dbReference type="SUPFAM" id="SSF56104">
    <property type="entry name" value="SAICAR synthase-like"/>
    <property type="match status" value="1"/>
</dbReference>
<evidence type="ECO:0000256" key="2">
    <source>
        <dbReference type="ARBA" id="ARBA00012009"/>
    </source>
</evidence>
<evidence type="ECO:0000256" key="4">
    <source>
        <dbReference type="ARBA" id="ARBA00022741"/>
    </source>
</evidence>
<proteinExistence type="inferred from homology"/>
<keyword evidence="8" id="KW-0175">Coiled coil</keyword>
<dbReference type="InterPro" id="IPR002498">
    <property type="entry name" value="PInositol-4-P-4/5-kinase_core"/>
</dbReference>
<reference evidence="12 13" key="1">
    <citation type="submission" date="2021-04" db="EMBL/GenBank/DDBJ databases">
        <authorList>
            <person name="Bliznina A."/>
        </authorList>
    </citation>
    <scope>NUCLEOTIDE SEQUENCE [LARGE SCALE GENOMIC DNA]</scope>
</reference>
<dbReference type="InterPro" id="IPR027483">
    <property type="entry name" value="PInositol-4-P-4/5-kinase_C_sf"/>
</dbReference>
<feature type="domain" description="PIPK" evidence="11">
    <location>
        <begin position="1474"/>
        <end position="1791"/>
    </location>
</feature>
<sequence>MILVDNEKEVLIHQEDDIVHFERNQFQIQEFKDNLEYHLGAIGTGLTQFEKYNDRILNRPAFDENIDEDENEEIEAMTETLSNNFMSSQKILNRVKTRQFANKMEEKIARNLASRYAEEISSYSTRFRKCQGNFSRRLQKRNTRTADLMDLQGDYEIATDEALDANFQRQELALDTEFLDKREKELNKISKSINDLNQLFRDISSFVVEQGTILDQIEYNVDMAATKTEEGLKQLKKADQYQRKDRKMKAILWRNRSVRNLSCSLLRLNEWDDAAQKESKKSNWFNRAKPDPTRPRYEDPGQNFFKPYKEFREEKRQQLLSGDNKRKVPLKALVPEEYRGARYYTDAHMEVVDPKNVKPKVFMGPYSIVLPHRDGRMEHPGDRVLCNQAIKDSLEFQAPLKLPEGFQDTSRYALKKNYKINPYRREIHRHRAMKLAFFTGLVIVAYRFIYCPYMGIPDPVQNDVDKFEAQMVNQRKIQSKPISSTPRVLRNRSLSKEFEDFESIPVGFNSFEEVEIELLYESLRNGVFEAGRTHFSGDDIITKLGSKTTDPEVKAKRMIELGFLLGPNYEFSKDAVYKFNEEGTMSGDPLMTRQSSQEIPIRSPSSSISSSAVIPDMREDYYAESPESTTTGVPKACSDNCLTCISDMYMDNVSEKMKTVSVYRQSSSRSSSASEDWSRSISDFHRRHFESMVAKLLSIFSDGDIKKKWSGNLIDVVPQIVQNISSDSITAAFDVRKMIHIKKIISPKEDNIGNIEKLDGVIFSGKLITDTSKKRETTVRKNVSIVLLDCKIDFRMGGKTRLESLSELIRQEKEFLDLCCKRILERKPDVIISSQSICNYALQFFSHHKSIQVVVNVKKTALKRISIATGSDIISNLEELKTSKIGLAPSFEEKLVCGVDSIFFIENEIPKSFVSLLVFSDDLAQLDCIKDIIMFLCLCVHQMSMEVHFLNSFPLDAPTISKRNEFYCKCSDITGRFSTEYQRVPSKVSNEQNSSLVFELSSTPVQQANNSTENSEFIRCGYHTYLITRRSEDPLQEGLKRFNLNHRRDMMKQHRFKVPEPEETCYHEATDPDAILDHVSRDDLMASFRATGSYPSTISSQQKSNTVFPGIMARSTVHDIRPLVEPFPILFSTFYLRQGAVMTSYCTAPVEISLHPYSSTDSSVADFVQNLIGRESADKLCKVCTRPERNHIKRIVFGEKGIHIIIKELPDQNPTHQLLMWSNSYGTNTAISPINEKIANMSMAYFIKILTAPAFMPSQLSRIESSSVYFANKNMLCSFKLVTFRQFFVKLPSIAYYEDQATYPVEPIKTDLEFVSNEGQKVLNELNTQLKEAEQELAAITVNNFDCDDIIIFYNEERTRFENVVAATKQDLENLGDLIPWETCAKFFSKVSEIGQTLIGIIQMWNIRIQVKFDSVRKSSNEENPVSQDFESYEEISSDALDATDKGATRDDHFVSNPITPFLQKLFYNNVHTVVSPFRGSIHYLLQHSSKYKVTVREEEPSSALAFALSSANEPFAQVVDRDLIIHAEASTVSLKVKVFNHSEFAQLRKAIGFKEEDFIHSLIRCETWKSSGGKSGATWFRTLDTRFLIKQIKEKETATVESFGPKYIKNVIKGVENRQPSAIVKVYSAFRISLKTHSRSITSKTDFVVMEDLFWNMPMISKTFDLKGSQRNRMTKESLENNVLLDSNYISSMCHSPIHLNSAAHLVLMKALANDVDFLSRSQIIDYSLLIGIDYKNNHIVVGLIDYLRTYTWDKYVESKLKSSVSTAAPTIISPENYKTRFMSAMNRYFLRSPEIPQDYSFA</sequence>
<keyword evidence="6 7" id="KW-0067">ATP-binding</keyword>
<dbReference type="SMART" id="SM00397">
    <property type="entry name" value="t_SNARE"/>
    <property type="match status" value="1"/>
</dbReference>
<feature type="compositionally biased region" description="Basic and acidic residues" evidence="9">
    <location>
        <begin position="288"/>
        <end position="299"/>
    </location>
</feature>
<keyword evidence="3 7" id="KW-0808">Transferase</keyword>
<gene>
    <name evidence="12" type="ORF">OKIOD_LOCUS3575</name>
</gene>
<evidence type="ECO:0000259" key="10">
    <source>
        <dbReference type="PROSITE" id="PS50192"/>
    </source>
</evidence>
<dbReference type="Gene3D" id="3.30.800.10">
    <property type="entry name" value="Phosphatidylinositol Phosphate Kinase II Beta"/>
    <property type="match status" value="1"/>
</dbReference>
<organism evidence="12 13">
    <name type="scientific">Oikopleura dioica</name>
    <name type="common">Tunicate</name>
    <dbReference type="NCBI Taxonomy" id="34765"/>
    <lineage>
        <taxon>Eukaryota</taxon>
        <taxon>Metazoa</taxon>
        <taxon>Chordata</taxon>
        <taxon>Tunicata</taxon>
        <taxon>Appendicularia</taxon>
        <taxon>Copelata</taxon>
        <taxon>Oikopleuridae</taxon>
        <taxon>Oikopleura</taxon>
    </lineage>
</organism>
<feature type="region of interest" description="Disordered" evidence="9">
    <location>
        <begin position="279"/>
        <end position="302"/>
    </location>
</feature>
<dbReference type="SUPFAM" id="SSF52029">
    <property type="entry name" value="GroEL apical domain-like"/>
    <property type="match status" value="1"/>
</dbReference>
<evidence type="ECO:0000259" key="11">
    <source>
        <dbReference type="PROSITE" id="PS51455"/>
    </source>
</evidence>
<dbReference type="EC" id="2.7.1.150" evidence="2"/>